<protein>
    <submittedName>
        <fullName evidence="1">Uncharacterized protein</fullName>
    </submittedName>
</protein>
<evidence type="ECO:0000313" key="1">
    <source>
        <dbReference type="EMBL" id="KAI3794731.1"/>
    </source>
</evidence>
<reference evidence="1 2" key="2">
    <citation type="journal article" date="2022" name="Mol. Ecol. Resour.">
        <title>The genomes of chicory, endive, great burdock and yacon provide insights into Asteraceae paleo-polyploidization history and plant inulin production.</title>
        <authorList>
            <person name="Fan W."/>
            <person name="Wang S."/>
            <person name="Wang H."/>
            <person name="Wang A."/>
            <person name="Jiang F."/>
            <person name="Liu H."/>
            <person name="Zhao H."/>
            <person name="Xu D."/>
            <person name="Zhang Y."/>
        </authorList>
    </citation>
    <scope>NUCLEOTIDE SEQUENCE [LARGE SCALE GENOMIC DNA]</scope>
    <source>
        <strain evidence="2">cv. Yunnan</strain>
        <tissue evidence="1">Leaves</tissue>
    </source>
</reference>
<comment type="caution">
    <text evidence="1">The sequence shown here is derived from an EMBL/GenBank/DDBJ whole genome shotgun (WGS) entry which is preliminary data.</text>
</comment>
<sequence>MTRAFVLLSSLIKKHRKHTSKHKRKKLGRGVSKGKKEKPIEIDTNERLKTSEIESTRKMLDFEDLDSDTPLNELKRSTEDLEEWDSDTPIIDLKRAKKDVEFTDLYTSTKSKKDRCEREWEQ</sequence>
<proteinExistence type="predicted"/>
<reference evidence="2" key="1">
    <citation type="journal article" date="2022" name="Mol. Ecol. Resour.">
        <title>The genomes of chicory, endive, great burdock and yacon provide insights into Asteraceae palaeo-polyploidization history and plant inulin production.</title>
        <authorList>
            <person name="Fan W."/>
            <person name="Wang S."/>
            <person name="Wang H."/>
            <person name="Wang A."/>
            <person name="Jiang F."/>
            <person name="Liu H."/>
            <person name="Zhao H."/>
            <person name="Xu D."/>
            <person name="Zhang Y."/>
        </authorList>
    </citation>
    <scope>NUCLEOTIDE SEQUENCE [LARGE SCALE GENOMIC DNA]</scope>
    <source>
        <strain evidence="2">cv. Yunnan</strain>
    </source>
</reference>
<organism evidence="1 2">
    <name type="scientific">Smallanthus sonchifolius</name>
    <dbReference type="NCBI Taxonomy" id="185202"/>
    <lineage>
        <taxon>Eukaryota</taxon>
        <taxon>Viridiplantae</taxon>
        <taxon>Streptophyta</taxon>
        <taxon>Embryophyta</taxon>
        <taxon>Tracheophyta</taxon>
        <taxon>Spermatophyta</taxon>
        <taxon>Magnoliopsida</taxon>
        <taxon>eudicotyledons</taxon>
        <taxon>Gunneridae</taxon>
        <taxon>Pentapetalae</taxon>
        <taxon>asterids</taxon>
        <taxon>campanulids</taxon>
        <taxon>Asterales</taxon>
        <taxon>Asteraceae</taxon>
        <taxon>Asteroideae</taxon>
        <taxon>Heliantheae alliance</taxon>
        <taxon>Millerieae</taxon>
        <taxon>Smallanthus</taxon>
    </lineage>
</organism>
<accession>A0ACB9HHF1</accession>
<gene>
    <name evidence="1" type="ORF">L1987_37367</name>
</gene>
<keyword evidence="2" id="KW-1185">Reference proteome</keyword>
<dbReference type="EMBL" id="CM042029">
    <property type="protein sequence ID" value="KAI3794731.1"/>
    <property type="molecule type" value="Genomic_DNA"/>
</dbReference>
<dbReference type="Proteomes" id="UP001056120">
    <property type="component" value="Linkage Group LG12"/>
</dbReference>
<evidence type="ECO:0000313" key="2">
    <source>
        <dbReference type="Proteomes" id="UP001056120"/>
    </source>
</evidence>
<name>A0ACB9HHF1_9ASTR</name>